<dbReference type="Gene3D" id="3.40.50.1820">
    <property type="entry name" value="alpha/beta hydrolase"/>
    <property type="match status" value="1"/>
</dbReference>
<dbReference type="GO" id="GO:0043041">
    <property type="term" value="P:amino acid activation for nonribosomal peptide biosynthetic process"/>
    <property type="evidence" value="ECO:0007669"/>
    <property type="project" value="TreeGrafter"/>
</dbReference>
<dbReference type="InterPro" id="IPR020845">
    <property type="entry name" value="AMP-binding_CS"/>
</dbReference>
<dbReference type="SMART" id="SM00824">
    <property type="entry name" value="PKS_TE"/>
    <property type="match status" value="1"/>
</dbReference>
<sequence length="5794" mass="614560">MTRPARVRPARTRRARVTTLPQLLSTAVEADPTGIAVVFADASTTLAELTYAELDELSTRLARVLITRGIGPENLVAIGIPRSLDSVIAVWAVAKTGAGFVPVDPNYPAERVAHMVADSGAVVGLTVDAARGSLPDTVEWLTIDSPDFTVRLDRFPADPVTYADRLRPLRGEHPAYVIYTSGSTGTPKGVVVTQAGLSGFCDEQRDRYRVGSDSRTLHFASPSFDASVLELLLAVGGAATMVVAAPSVYGGDELAALLAREEVTHAFVTPAALASVDPEGLDELRVVVSGGEACPPELVRRWVLPVAEGTREFFNGYGPTETTIMTNISAPLAPGETVTVGGPIRGITEYVLNERLEPVPNGVVGELYITGAQLARGYHERPSLTASRFIANPFGDPGSRLYRTGDLVRATANDELEYLGRNDFQVKIRGFRIELGEIDAVLARHESVDFAVTVGHDQDSGATILVSYVHAAAGGRIDTAGLLDFAGRSLPTHMVPTTIMVLDEIPLTPVGKLDRAALPAPVLQAKEFRAPAGPLEETVASVYTELLGLTAPVGADDDFFELGGNSLIATRVAARLGAHICAHVPARLLFEASTVAELADRLEPIKGEGGRLPLTPMPRPDHIPLSLAQQRMWFLNQFDPDSAADNIPFAIRLNGYLNVAALQAAIADVIARHETLRTVYPAVDGTGYQVVLPAEQAVPDLAPKPLADHEIADWLDGFVRTGFDVAAEVPLRIGVAELSADDHIVAVVVHHIAADGASIAPFMRDLLVAFLARRNNASPAWLPLSVQYADYALWQRAVLGDEADPESVAAAQIAYWRAALAGLPDRLDLPADRPRPALASGRGAEYAFAVDAELHGRLDELAHRTGTSLFMVVHAAFALLLARLSGTDDIAIGTPVAGRGDRELDGLIGMFVNTLVLRTRIDPAATFTDLLAQVKETDLGAFSHAELPFERLVEVLDPVRSQAHHPLFQVALFFQNMDKPRLELPGLVADAIEFDGAVAKFDVQLTVVPHAEGGFSALFTYAMDLFDEATVAGFADRLVRVLDAVTAEPEGPVGDIELLHADERARILYDWNDTRYPIEPELLLDGFRRAVELYPHRTALVYEGTALTYDEFDARVNQLARLLISRGVGPESLVGLAIRRSLDLVVGMYAVVAAGGAYVPLDPDHPVERIAHILDTARPVCVVTTVADAVALPVDTPVLRLDTMDLGAFDPSPIRPGELLRPLRAEHPAYVIFTSGSTGRPKGVAVSHAAIHNQITWMLAAYPLGTDDVYLQKTATTFDVSLWGYFMPLRTGAALVVATHDGHRDPAYVAETIAAHDVTVTDFVPSMLTVFAAHTEPGACPSLQDVFVIGEALPPETVDALHRISDARVHNLYGPTEAAVSVTYWPARGADRPSVPIGLPQWNTRAYVLDARLRPVPAGVPGELYLAGDQLARGYVRRPDLTADRFVADAFTPGSRMYRTGDLVLWREAQGELPPRLEYLGRTDFQVKFRGQRIELGEIETALRAHPSVSQAVALVADSPLGDQLVAYAVPTPGREIEADRLRTTIAESLPAYMIPAAIVALDALPLNASGKLDRRALPEPVFAAREFRAPTTPIEEIVAEIFGAVLGVERVGADDDFFALGGNSLVATQVVARLGAAIGGRVPVRALFETPTVAALAAATESQAHGSHDARLGAIARPDRLPLSLAQQRMWFLNRFDQDGGDGAGIGSAAYNLPFALRLTGSLDVESLAAALDDVVTRHEVLRTIYPDLPEGPVQEVLPADTRLGIAPERIPSAEIEAAVYELAATPFDVTTEVPLRVRLFEIADLAPGSRREYVLAVVVHHIAADGSSMGPLVRDVMTAYAARTSGEAPAWAPLPVQYADYALWQRAVLGDESDTGSIAAQQIAYWQEELAGLPDVLELPADRPRPAVATLAGARVDVRIDADTHAGLVDLAHAHGATLFMVVHSALAVLLARLSGSDDVAVGTPVAGRGEAELDDLIGMFVNTVVFRTRLDRGEGFADLLVRQRETDLQAFAHADIPFERLVEVLNPLRSTAHHPLFQVGLSFQNLARTVLELPGLSVAGVDADLDVSQFDLHLIVADSYDEDGSAAGIGGFFTYATDLFDADTVEGFTDRFARLLTEIVADATVPVGDIDILAADERDRVLNERNDTAHPVDPATLASLLDATVSASPEAIAVVADWPASTAGPLELSYADLDARVNRLARHLISLGVGPESRVALAFRRSVDLIVAMYAVVKAGGAYVPVDPDQPAERVAYILAAADPVCVLTTSTVAPAEVSAETRDWRGRTESVSALVAAAGVSFDTAAPVERIDTLDLTGYSDAPLTDAERLAPLRPAHTAYVIFTSGSTGRPKGVAVPHAAIVNQLLWKTAEFELGADDAVLLKTAATFDLSVWEFWSAAVCGGRLVIAAPEGHRDPAYLDELIARANVTTLHVVPSMLDALLAADAVSGLATLRRVLAIGEALPGALATRFRAACPDVPLFNLYGPTEAAVSITTHEVTAADTGSVPIGKPEWNSQVYVLDSRLRPVPDGVSGELYLAGDQLARGYFARPDLTADRFVANPFASGAGANVGAGAGANVEAGAGADREAGAGANAGAVGSRMYRTGDLVAWNANGELEYRGRTDFQVKIRGFRIELGEIEAALLALPEIAQAAVVAKSDARTGDRLVAYLVPAGSEVPAASESDSSISRPSSISRLDGSSRLPRLDASSRLPRAVRAAGGARTDIAHIKSALAATLPSYMVPAAFVTLDALPLNANGKLDRRALPDPEVETARYRAPATPVEEIIATTFADVLGIDRIGVDDDFFALGGNSLLATRIVARAGAALGVRIPVRVLFEAPTVASLATKVERGGGERLRTPLIAGPRPERLPLSFAQQRMWFLNQFDTAASVYNIPAAIRLSGALDAAALRQAVADLVARHEILRTIYPETTEGPVQQVLSPSEVPTDLDPVQLGEERVAYEVHHLVATGFDVTTEIPFRIRLFRITPTEHVLVFVAHHIAADGWSMGPLSRDLMLAYAARSGGEAPAWAPLPIQYADFAVWQRAVLGDENDPTSLAGAQLAYWTSELADLPDELTLPSDRPRPPAQSFAGGTVEFGVDAEVHAALTRLARGNNATLFMVVHTALAILLARLSGTEDIAIGTPAAGRGEAELDDLIGMFVNTLVLRSRVAPDLGFTELLAATRDTDLRAFAHSDIPFERLVEALDPPRSAARHPLFQVALSFENLTPTTFELPGLSFTALDPAAATAKFDLLLTLREQRTEDGAEAGLAAEFTYARDLFDAATVESFGRRFRRILAAVAADATTPVGDLEILDDSERADLVHRAGAPAVPPRTLPDLMEAAVDANPDGAAVVFRGRSFSYDQLDTASSKLARRLIELGAGPDVLVAVAIPRSVEAVVAVWSVAKTGAAFVPVDPTYPAERIAHMVSDSRAALGVTVRSALAQLPEVDGGWIVLDDPDFAADVDYQAGEPVLDIERRHPIRPENAAYVIYTSGSTGLPKGVVVTHAGLANFCAEQTERYGLDGDSRALAFASPSFDASVLELLLALGAGGALVLAPPRTYGGDELTELIARERVTHAFLTPSVLASLDPAALAEMKVIVAGGEAVPADLVAKWGGAADDSGRRLHNGYGPTETTIMTNISDPLHPGDSVTIGGPIRGMRALVLDSRLRPVPEGVAGELYLGGIQLARGYHDRPGLTATRFVADPFAFGSGNEDAAAGAGGVAAGAGGAATAAGGAAAEAEGAETGAGGAATAAGGAAAGAGGAAAADRGAAARGRGATSEASGSRLYRTGDIVRWRRGEPVLEYLGRNDFQVKVRGFRIELGEIDAALTGRHDIDFAVTLGRETGTGATILVSYVRPAPGTAPDPGAVTADLARVLPEHMVPTAIVVLSEIPLTPVGKLDRRALPEPVLETAVYRAPQTHAEQVVAEVISEVLGVGEVGLDDDFFALGGDSIVSIQVVSRARARGVHFAPRDVFQARTVAALAAAATVEEPGAAAEPQTGPLPLPPMAVRLLQIDPAGRDHRAIALDIPADCAPERVREAAQAVLDRHPMLSARLETAGLPVDPAEAGTQILPVVAPDATGPAEWPDAGYGPTDAARLVLPETPGEAVVRRFAAGAEAADLAVRTLSADLDPAAGRNIGFGLIAAGVPDLDGDTPASLVVVATALVVDDLSWRIVADELSAAWSGGHALAGAADGGPAGVTRALAARAADPATLDELDSWQRALVAVPAESPIDTVDLTTRGRVSLVITAEGAAAVDAAAAAYRAEIDDVLLAALALALEPKLRGEAADLIGSVVQLPADGRAAAGPESDGTVGGFTATYPLVLGLDDIDVDEALIGGPAAGRAIAQMKELRRAVPDSGVGYGLLRYLNPRTAPHLAALAHGRTAFRYRDLRPARAYPQTPAADLYLDLTVDATADGLLARFDYAAAILTVQQVKELAGQWVRALGGLAEHGTRPESGGFTPSDFPLLTLSQADVDRFRAQYPALSDVWPVTPLQSGMLFHALLAESSVDVYTTQFTLDLSGAVNVRRLHEAAQAVLDRHDNLRAAFTTDAAGNPVQLVLDGVEVPWRTVDLAQLEPERARAELARVEAADYAERFDMHTAPLLRFTLIRTAPESYRLLVTSHHILIDGWSMPLLMQDLLLLYAFGPYSPELPRVRSYGDYLAWLAEQDRDAARQAWRAALSGFTEPTPLAPVDPGREISAGVGEVGFELSPSDTTDLSRLAARLGVTVNTVVQAAWGLLLGRSVDRDDVVFGATVSGRPPRLPGVETMVGLFLNAVPVRVRLGATDTLAGVLRRLQAEQADLLDVHHLGLSEIQETVGVDGLFDSLVVFESFPVDRDGLDRASAIDGMHVTGVGSVNGTHYPVTVMVVLDNRLRVSLKYLRDVFDAPAARALSERLSALIRRFATTPQARVAEVDALLPGERAALAARNATDAPELLDEATLLTLFDAQVVRTPQAPALHFGDTTLTYLELDTRSRALAATLAERGVRPESLVAVAIRRSVELVVAIYAVLRAGGGYLPVDPEHPAERNESVLANAEPVLVLTTARDGFETGSGTPVVAIDELPEPVAGRAAEFPPVLPDTVAYVIHTSGSTGRPKGVVITHRQLANQFRWAQRSHPHDTGDVVLHKTPITFDISTWELLWPLHTGASIVIAEPDGHRDPAYLSRVIEEKSVTTVHFVPSMLDAFLDPTVNADVAQGYSSLRRIFAAGEALSAETAAACAAHLDRTELVNWYGPAEATVVTAYPANSAGSGAIPIGTPVANTRVFVLDRQLRPVPPGAPGELYVAGVQLARGYLGAAGLTAERFVAHPNGERVYRTGDIVRWTAAADGTAALEYLGRSDFQVKLRGQRVELGEIEAALTAAAEVRHAVVTLARADSGDRLVAHVVPAPGATIDAAALLARARESLPAYMVPATVVTLAELPLNTNGKLDRAALPMPRLAGREYRAPRTPLEQTVADVFAEVLGVDRAGLDDDFFDLGGNSLIATRAVGRLREVTGAEVRVQWFFTGSTVAALTRRIAAALDAGHDYDPHSDAALAVLLPIRAEGEQPPLFCLHPMYGLAWTYSGLARYVEDRPILGLQSPALSEDGYLPESLADMAARYVAEIRAVQPHGPYHLLGWSLGGVLAHAVATALQADGETVELLAMLDSHPDIDVTDFRTAIREALAEIGIGAEALVGDGDIHDLSDAAVAALHATIPADLAVLTPDRVRRIYRSAVRSAELIAEHRPGVYRGRLDYFSALGHETAAESWRESVDGEIADHPVPVRHDLMTSPEALADLGPRLAQRLSDGVATTPEKTDPA</sequence>
<dbReference type="InterPro" id="IPR029058">
    <property type="entry name" value="AB_hydrolase_fold"/>
</dbReference>
<dbReference type="InterPro" id="IPR009081">
    <property type="entry name" value="PP-bd_ACP"/>
</dbReference>
<proteinExistence type="inferred from homology"/>
<accession>A0A6G9YX38</accession>
<dbReference type="InterPro" id="IPR042099">
    <property type="entry name" value="ANL_N_sf"/>
</dbReference>
<evidence type="ECO:0000256" key="2">
    <source>
        <dbReference type="ARBA" id="ARBA00006432"/>
    </source>
</evidence>
<dbReference type="GO" id="GO:0044550">
    <property type="term" value="P:secondary metabolite biosynthetic process"/>
    <property type="evidence" value="ECO:0007669"/>
    <property type="project" value="UniProtKB-ARBA"/>
</dbReference>
<evidence type="ECO:0000256" key="1">
    <source>
        <dbReference type="ARBA" id="ARBA00001957"/>
    </source>
</evidence>
<dbReference type="Pfam" id="PF00668">
    <property type="entry name" value="Condensation"/>
    <property type="match status" value="4"/>
</dbReference>
<dbReference type="InterPro" id="IPR025110">
    <property type="entry name" value="AMP-bd_C"/>
</dbReference>
<dbReference type="SMART" id="SM00823">
    <property type="entry name" value="PKS_PP"/>
    <property type="match status" value="5"/>
</dbReference>
<dbReference type="FunFam" id="3.30.559.10:FF:000012">
    <property type="entry name" value="Non-ribosomal peptide synthetase"/>
    <property type="match status" value="1"/>
</dbReference>
<dbReference type="FunFam" id="3.30.300.30:FF:000015">
    <property type="entry name" value="Nonribosomal peptide synthase SidD"/>
    <property type="match status" value="2"/>
</dbReference>
<reference evidence="7 8" key="1">
    <citation type="journal article" date="2019" name="ACS Chem. Biol.">
        <title>Identification and Mobilization of a Cryptic Antibiotic Biosynthesis Gene Locus from a Human-Pathogenic Nocardia Isolate.</title>
        <authorList>
            <person name="Herisse M."/>
            <person name="Ishida K."/>
            <person name="Porter J.L."/>
            <person name="Howden B."/>
            <person name="Hertweck C."/>
            <person name="Stinear T.P."/>
            <person name="Pidot S.J."/>
        </authorList>
    </citation>
    <scope>NUCLEOTIDE SEQUENCE [LARGE SCALE GENOMIC DNA]</scope>
    <source>
        <strain evidence="7 8">AUSMDU00012715</strain>
    </source>
</reference>
<evidence type="ECO:0000259" key="6">
    <source>
        <dbReference type="PROSITE" id="PS50075"/>
    </source>
</evidence>
<dbReference type="InterPro" id="IPR045851">
    <property type="entry name" value="AMP-bd_C_sf"/>
</dbReference>
<dbReference type="Gene3D" id="3.30.300.30">
    <property type="match status" value="5"/>
</dbReference>
<dbReference type="NCBIfam" id="NF003417">
    <property type="entry name" value="PRK04813.1"/>
    <property type="match status" value="9"/>
</dbReference>
<dbReference type="InterPro" id="IPR036736">
    <property type="entry name" value="ACP-like_sf"/>
</dbReference>
<evidence type="ECO:0000256" key="5">
    <source>
        <dbReference type="SAM" id="MobiDB-lite"/>
    </source>
</evidence>
<dbReference type="Pfam" id="PF00550">
    <property type="entry name" value="PP-binding"/>
    <property type="match status" value="5"/>
</dbReference>
<dbReference type="FunFam" id="3.30.300.30:FF:000010">
    <property type="entry name" value="Enterobactin synthetase component F"/>
    <property type="match status" value="1"/>
</dbReference>
<dbReference type="Pfam" id="PF00501">
    <property type="entry name" value="AMP-binding"/>
    <property type="match status" value="5"/>
</dbReference>
<feature type="compositionally biased region" description="Low complexity" evidence="5">
    <location>
        <begin position="2677"/>
        <end position="2694"/>
    </location>
</feature>
<dbReference type="PROSITE" id="PS00012">
    <property type="entry name" value="PHOSPHOPANTETHEINE"/>
    <property type="match status" value="5"/>
</dbReference>
<dbReference type="InterPro" id="IPR000873">
    <property type="entry name" value="AMP-dep_synth/lig_dom"/>
</dbReference>
<dbReference type="CDD" id="cd17646">
    <property type="entry name" value="A_NRPS_AB3403-like"/>
    <property type="match status" value="1"/>
</dbReference>
<dbReference type="SUPFAM" id="SSF52777">
    <property type="entry name" value="CoA-dependent acyltransferases"/>
    <property type="match status" value="10"/>
</dbReference>
<dbReference type="InterPro" id="IPR006162">
    <property type="entry name" value="Ppantetheine_attach_site"/>
</dbReference>
<dbReference type="Pfam" id="PF13193">
    <property type="entry name" value="AMP-binding_C"/>
    <property type="match status" value="4"/>
</dbReference>
<dbReference type="GO" id="GO:0031177">
    <property type="term" value="F:phosphopantetheine binding"/>
    <property type="evidence" value="ECO:0007669"/>
    <property type="project" value="InterPro"/>
</dbReference>
<evidence type="ECO:0000256" key="3">
    <source>
        <dbReference type="ARBA" id="ARBA00022450"/>
    </source>
</evidence>
<evidence type="ECO:0000313" key="7">
    <source>
        <dbReference type="EMBL" id="QIS17697.1"/>
    </source>
</evidence>
<keyword evidence="4" id="KW-0597">Phosphoprotein</keyword>
<dbReference type="InterPro" id="IPR020802">
    <property type="entry name" value="TesA-like"/>
</dbReference>
<dbReference type="SUPFAM" id="SSF56801">
    <property type="entry name" value="Acetyl-CoA synthetase-like"/>
    <property type="match status" value="5"/>
</dbReference>
<feature type="region of interest" description="Disordered" evidence="5">
    <location>
        <begin position="2677"/>
        <end position="2700"/>
    </location>
</feature>
<dbReference type="SUPFAM" id="SSF47336">
    <property type="entry name" value="ACP-like"/>
    <property type="match status" value="5"/>
</dbReference>
<dbReference type="InterPro" id="IPR020806">
    <property type="entry name" value="PKS_PP-bd"/>
</dbReference>
<dbReference type="PROSITE" id="PS50075">
    <property type="entry name" value="CARRIER"/>
    <property type="match status" value="5"/>
</dbReference>
<dbReference type="InterPro" id="IPR010071">
    <property type="entry name" value="AA_adenyl_dom"/>
</dbReference>
<dbReference type="GO" id="GO:0008610">
    <property type="term" value="P:lipid biosynthetic process"/>
    <property type="evidence" value="ECO:0007669"/>
    <property type="project" value="UniProtKB-ARBA"/>
</dbReference>
<dbReference type="InterPro" id="IPR001242">
    <property type="entry name" value="Condensation_dom"/>
</dbReference>
<dbReference type="CDD" id="cd19540">
    <property type="entry name" value="LCL_NRPS-like"/>
    <property type="match status" value="3"/>
</dbReference>
<evidence type="ECO:0000256" key="4">
    <source>
        <dbReference type="ARBA" id="ARBA00022553"/>
    </source>
</evidence>
<organism evidence="7 8">
    <name type="scientific">Nocardia terpenica</name>
    <dbReference type="NCBI Taxonomy" id="455432"/>
    <lineage>
        <taxon>Bacteria</taxon>
        <taxon>Bacillati</taxon>
        <taxon>Actinomycetota</taxon>
        <taxon>Actinomycetes</taxon>
        <taxon>Mycobacteriales</taxon>
        <taxon>Nocardiaceae</taxon>
        <taxon>Nocardia</taxon>
    </lineage>
</organism>
<gene>
    <name evidence="7" type="ORF">F6W96_04645</name>
</gene>
<protein>
    <submittedName>
        <fullName evidence="7">Amino acid adenylation domain-containing protein</fullName>
    </submittedName>
</protein>
<feature type="domain" description="Carrier" evidence="6">
    <location>
        <begin position="3911"/>
        <end position="3985"/>
    </location>
</feature>
<dbReference type="FunFam" id="2.30.38.10:FF:000001">
    <property type="entry name" value="Non-ribosomal peptide synthetase PvdI"/>
    <property type="match status" value="1"/>
</dbReference>
<dbReference type="GO" id="GO:0005737">
    <property type="term" value="C:cytoplasm"/>
    <property type="evidence" value="ECO:0007669"/>
    <property type="project" value="TreeGrafter"/>
</dbReference>
<dbReference type="Gene3D" id="3.30.559.30">
    <property type="entry name" value="Nonribosomal peptide synthetase, condensation domain"/>
    <property type="match status" value="5"/>
</dbReference>
<comment type="cofactor">
    <cofactor evidence="1">
        <name>pantetheine 4'-phosphate</name>
        <dbReference type="ChEBI" id="CHEBI:47942"/>
    </cofactor>
</comment>
<dbReference type="PANTHER" id="PTHR45527:SF1">
    <property type="entry name" value="FATTY ACID SYNTHASE"/>
    <property type="match status" value="1"/>
</dbReference>
<feature type="domain" description="Carrier" evidence="6">
    <location>
        <begin position="5441"/>
        <end position="5516"/>
    </location>
</feature>
<dbReference type="InterPro" id="IPR001031">
    <property type="entry name" value="Thioesterase"/>
</dbReference>
<comment type="similarity">
    <text evidence="2">Belongs to the ATP-dependent AMP-binding enzyme family.</text>
</comment>
<dbReference type="EMBL" id="CP046173">
    <property type="protein sequence ID" value="QIS17697.1"/>
    <property type="molecule type" value="Genomic_DNA"/>
</dbReference>
<dbReference type="Gene3D" id="2.30.38.10">
    <property type="entry name" value="Luciferase, Domain 3"/>
    <property type="match status" value="5"/>
</dbReference>
<dbReference type="CDD" id="cd19543">
    <property type="entry name" value="DCL_NRPS"/>
    <property type="match status" value="1"/>
</dbReference>
<dbReference type="Gene3D" id="3.30.559.10">
    <property type="entry name" value="Chloramphenicol acetyltransferase-like domain"/>
    <property type="match status" value="5"/>
</dbReference>
<dbReference type="CDD" id="cd05930">
    <property type="entry name" value="A_NRPS"/>
    <property type="match status" value="1"/>
</dbReference>
<dbReference type="PANTHER" id="PTHR45527">
    <property type="entry name" value="NONRIBOSOMAL PEPTIDE SYNTHETASE"/>
    <property type="match status" value="1"/>
</dbReference>
<dbReference type="PROSITE" id="PS00455">
    <property type="entry name" value="AMP_BINDING"/>
    <property type="match status" value="5"/>
</dbReference>
<feature type="domain" description="Carrier" evidence="6">
    <location>
        <begin position="1590"/>
        <end position="1665"/>
    </location>
</feature>
<dbReference type="InterPro" id="IPR023213">
    <property type="entry name" value="CAT-like_dom_sf"/>
</dbReference>
<dbReference type="Gene3D" id="3.40.50.980">
    <property type="match status" value="8"/>
</dbReference>
<dbReference type="SUPFAM" id="SSF53474">
    <property type="entry name" value="alpha/beta-Hydrolases"/>
    <property type="match status" value="1"/>
</dbReference>
<feature type="domain" description="Carrier" evidence="6">
    <location>
        <begin position="2775"/>
        <end position="2850"/>
    </location>
</feature>
<name>A0A6G9YX38_9NOCA</name>
<dbReference type="Pfam" id="PF00975">
    <property type="entry name" value="Thioesterase"/>
    <property type="match status" value="1"/>
</dbReference>
<dbReference type="GO" id="GO:0003824">
    <property type="term" value="F:catalytic activity"/>
    <property type="evidence" value="ECO:0007669"/>
    <property type="project" value="InterPro"/>
</dbReference>
<dbReference type="UniPathway" id="UPA00011"/>
<dbReference type="Proteomes" id="UP000500953">
    <property type="component" value="Chromosome"/>
</dbReference>
<dbReference type="Gene3D" id="3.40.50.12780">
    <property type="entry name" value="N-terminal domain of ligase-like"/>
    <property type="match status" value="1"/>
</dbReference>
<dbReference type="GO" id="GO:0072330">
    <property type="term" value="P:monocarboxylic acid biosynthetic process"/>
    <property type="evidence" value="ECO:0007669"/>
    <property type="project" value="UniProtKB-ARBA"/>
</dbReference>
<dbReference type="FunFam" id="3.40.50.12780:FF:000012">
    <property type="entry name" value="Non-ribosomal peptide synthetase"/>
    <property type="match status" value="2"/>
</dbReference>
<keyword evidence="3" id="KW-0596">Phosphopantetheine</keyword>
<feature type="domain" description="Carrier" evidence="6">
    <location>
        <begin position="530"/>
        <end position="606"/>
    </location>
</feature>
<dbReference type="FunFam" id="1.10.1200.10:FF:000016">
    <property type="entry name" value="Non-ribosomal peptide synthase"/>
    <property type="match status" value="1"/>
</dbReference>
<dbReference type="NCBIfam" id="TIGR01733">
    <property type="entry name" value="AA-adenyl-dom"/>
    <property type="match status" value="5"/>
</dbReference>
<dbReference type="FunFam" id="3.40.50.980:FF:000001">
    <property type="entry name" value="Non-ribosomal peptide synthetase"/>
    <property type="match status" value="3"/>
</dbReference>
<evidence type="ECO:0000313" key="8">
    <source>
        <dbReference type="Proteomes" id="UP000500953"/>
    </source>
</evidence>
<dbReference type="Gene3D" id="1.10.1200.10">
    <property type="entry name" value="ACP-like"/>
    <property type="match status" value="4"/>
</dbReference>
<dbReference type="FunFam" id="1.10.1200.10:FF:000005">
    <property type="entry name" value="Nonribosomal peptide synthetase 1"/>
    <property type="match status" value="2"/>
</dbReference>